<dbReference type="RefSeq" id="WP_409543881.1">
    <property type="nucleotide sequence ID" value="NZ_JBKBDD010000006.1"/>
</dbReference>
<dbReference type="EC" id="2.3.-.-" evidence="4"/>
<dbReference type="Pfam" id="PF13302">
    <property type="entry name" value="Acetyltransf_3"/>
    <property type="match status" value="1"/>
</dbReference>
<dbReference type="GO" id="GO:0016746">
    <property type="term" value="F:acyltransferase activity"/>
    <property type="evidence" value="ECO:0007669"/>
    <property type="project" value="UniProtKB-KW"/>
</dbReference>
<protein>
    <submittedName>
        <fullName evidence="4">GNAT family N-acetyltransferase</fullName>
        <ecNumber evidence="4">2.3.-.-</ecNumber>
    </submittedName>
</protein>
<evidence type="ECO:0000256" key="1">
    <source>
        <dbReference type="ARBA" id="ARBA00022679"/>
    </source>
</evidence>
<gene>
    <name evidence="4" type="ORF">ACK4CT_17920</name>
</gene>
<dbReference type="EMBL" id="JBKBDD010000006">
    <property type="protein sequence ID" value="MFN6545066.1"/>
    <property type="molecule type" value="Genomic_DNA"/>
</dbReference>
<feature type="domain" description="N-acetyltransferase" evidence="3">
    <location>
        <begin position="20"/>
        <end position="170"/>
    </location>
</feature>
<reference evidence="4 5" key="1">
    <citation type="submission" date="2024-12" db="EMBL/GenBank/DDBJ databases">
        <title>The coexistence of Mycolicibacterium septicum and Mycolicibacterium nivoides in clinical samples.</title>
        <authorList>
            <person name="Wang C."/>
            <person name="Feng Y."/>
            <person name="Zong Z."/>
        </authorList>
    </citation>
    <scope>NUCLEOTIDE SEQUENCE [LARGE SCALE GENOMIC DNA]</scope>
    <source>
        <strain evidence="4 5">120309</strain>
    </source>
</reference>
<keyword evidence="2 4" id="KW-0012">Acyltransferase</keyword>
<dbReference type="InterPro" id="IPR016181">
    <property type="entry name" value="Acyl_CoA_acyltransferase"/>
</dbReference>
<dbReference type="PANTHER" id="PTHR43877">
    <property type="entry name" value="AMINOALKYLPHOSPHONATE N-ACETYLTRANSFERASE-RELATED-RELATED"/>
    <property type="match status" value="1"/>
</dbReference>
<evidence type="ECO:0000256" key="2">
    <source>
        <dbReference type="ARBA" id="ARBA00023315"/>
    </source>
</evidence>
<proteinExistence type="predicted"/>
<dbReference type="InterPro" id="IPR000182">
    <property type="entry name" value="GNAT_dom"/>
</dbReference>
<keyword evidence="5" id="KW-1185">Reference proteome</keyword>
<evidence type="ECO:0000313" key="5">
    <source>
        <dbReference type="Proteomes" id="UP001635816"/>
    </source>
</evidence>
<dbReference type="InterPro" id="IPR050832">
    <property type="entry name" value="Bact_Acetyltransf"/>
</dbReference>
<sequence>MDIHSAFRIAHVKLDDGAEVAIRSLQPTDADRVVALYQSLTDEECYFRFFTMHPAQLQNCARSLTEPSPDQCAVGAFESDTLLGVANYITCDPPGYAEVAVVVAHNEHLRGVGTALLQLLGEMAVHNEIHHFVADILAENHLMLRVLADCGWPCRRHLDGSVIHVEIDLNDFV</sequence>
<name>A0ABW9LEL1_9MYCO</name>
<dbReference type="SUPFAM" id="SSF55729">
    <property type="entry name" value="Acyl-CoA N-acyltransferases (Nat)"/>
    <property type="match status" value="1"/>
</dbReference>
<keyword evidence="1 4" id="KW-0808">Transferase</keyword>
<accession>A0ABW9LEL1</accession>
<organism evidence="4 5">
    <name type="scientific">Mycolicibacterium nivoides</name>
    <dbReference type="NCBI Taxonomy" id="2487344"/>
    <lineage>
        <taxon>Bacteria</taxon>
        <taxon>Bacillati</taxon>
        <taxon>Actinomycetota</taxon>
        <taxon>Actinomycetes</taxon>
        <taxon>Mycobacteriales</taxon>
        <taxon>Mycobacteriaceae</taxon>
        <taxon>Mycolicibacterium</taxon>
    </lineage>
</organism>
<comment type="caution">
    <text evidence="4">The sequence shown here is derived from an EMBL/GenBank/DDBJ whole genome shotgun (WGS) entry which is preliminary data.</text>
</comment>
<evidence type="ECO:0000259" key="3">
    <source>
        <dbReference type="PROSITE" id="PS51186"/>
    </source>
</evidence>
<dbReference type="Gene3D" id="3.40.630.30">
    <property type="match status" value="1"/>
</dbReference>
<dbReference type="PROSITE" id="PS51186">
    <property type="entry name" value="GNAT"/>
    <property type="match status" value="1"/>
</dbReference>
<evidence type="ECO:0000313" key="4">
    <source>
        <dbReference type="EMBL" id="MFN6545066.1"/>
    </source>
</evidence>
<dbReference type="Proteomes" id="UP001635816">
    <property type="component" value="Unassembled WGS sequence"/>
</dbReference>